<sequence>MSSHLTKYLNSIPIKEDNYKVDFIILERYQSFSSEILRLSLLGLSIYGFLITNVIFKITDKEDKLMSIESFSDNKVLLLLGAVTLILAALVTLGHRYLSTHCMTHFIKGLRLRQNISEIESTIANDKNEFITLSKKIDNEQSSFEKNFNLCGWLLFASCLFLITGILIVTIALACFFNDILMI</sequence>
<dbReference type="EMBL" id="AP031573">
    <property type="protein sequence ID" value="BFM45363.1"/>
    <property type="molecule type" value="Genomic_DNA"/>
</dbReference>
<feature type="transmembrane region" description="Helical" evidence="1">
    <location>
        <begin position="36"/>
        <end position="56"/>
    </location>
</feature>
<evidence type="ECO:0000256" key="1">
    <source>
        <dbReference type="SAM" id="Phobius"/>
    </source>
</evidence>
<name>A0AAT9H746_9FLAO</name>
<gene>
    <name evidence="2" type="ORF">CFS9_40040</name>
</gene>
<dbReference type="RefSeq" id="WP_369616361.1">
    <property type="nucleotide sequence ID" value="NZ_AP031573.1"/>
</dbReference>
<feature type="transmembrane region" description="Helical" evidence="1">
    <location>
        <begin position="153"/>
        <end position="177"/>
    </location>
</feature>
<accession>A0AAT9H746</accession>
<evidence type="ECO:0008006" key="3">
    <source>
        <dbReference type="Google" id="ProtNLM"/>
    </source>
</evidence>
<keyword evidence="1" id="KW-1133">Transmembrane helix</keyword>
<keyword evidence="1" id="KW-0472">Membrane</keyword>
<reference evidence="2" key="1">
    <citation type="submission" date="2024-05" db="EMBL/GenBank/DDBJ databases">
        <title>Whole-Genome Sequence of CFS9, a Potential Fish Probiotic Isolated from the Body Surface of Silurus asotus.</title>
        <authorList>
            <person name="Kojima M."/>
            <person name="Tobioka K."/>
            <person name="Yokota K."/>
            <person name="Nakatani H."/>
            <person name="Hori K."/>
            <person name="Tamaru Y."/>
            <person name="Okazaki F."/>
        </authorList>
    </citation>
    <scope>NUCLEOTIDE SEQUENCE</scope>
    <source>
        <strain evidence="2">CFS9</strain>
    </source>
</reference>
<feature type="transmembrane region" description="Helical" evidence="1">
    <location>
        <begin position="76"/>
        <end position="98"/>
    </location>
</feature>
<dbReference type="AlphaFoldDB" id="A0AAT9H746"/>
<protein>
    <recommendedName>
        <fullName evidence="3">SMODS and SLOG-associating 2TM effector domain-containing protein</fullName>
    </recommendedName>
</protein>
<proteinExistence type="predicted"/>
<keyword evidence="1" id="KW-0812">Transmembrane</keyword>
<evidence type="ECO:0000313" key="2">
    <source>
        <dbReference type="EMBL" id="BFM45363.1"/>
    </source>
</evidence>
<organism evidence="2">
    <name type="scientific">Flavobacterium sp. CFS9</name>
    <dbReference type="NCBI Taxonomy" id="3143118"/>
    <lineage>
        <taxon>Bacteria</taxon>
        <taxon>Pseudomonadati</taxon>
        <taxon>Bacteroidota</taxon>
        <taxon>Flavobacteriia</taxon>
        <taxon>Flavobacteriales</taxon>
        <taxon>Flavobacteriaceae</taxon>
        <taxon>Flavobacterium</taxon>
    </lineage>
</organism>